<dbReference type="GO" id="GO:0022857">
    <property type="term" value="F:transmembrane transporter activity"/>
    <property type="evidence" value="ECO:0007669"/>
    <property type="project" value="InterPro"/>
</dbReference>
<gene>
    <name evidence="7" type="primary">ampG_2</name>
    <name evidence="7" type="ORF">NCTC10786_05185</name>
</gene>
<dbReference type="Pfam" id="PF07690">
    <property type="entry name" value="MFS_1"/>
    <property type="match status" value="1"/>
</dbReference>
<feature type="transmembrane region" description="Helical" evidence="6">
    <location>
        <begin position="279"/>
        <end position="304"/>
    </location>
</feature>
<name>A0A2X2WPI7_CITKO</name>
<evidence type="ECO:0000256" key="1">
    <source>
        <dbReference type="ARBA" id="ARBA00004141"/>
    </source>
</evidence>
<dbReference type="InterPro" id="IPR011701">
    <property type="entry name" value="MFS"/>
</dbReference>
<feature type="transmembrane region" description="Helical" evidence="6">
    <location>
        <begin position="77"/>
        <end position="96"/>
    </location>
</feature>
<feature type="transmembrane region" description="Helical" evidence="6">
    <location>
        <begin position="214"/>
        <end position="239"/>
    </location>
</feature>
<dbReference type="PANTHER" id="PTHR12778">
    <property type="entry name" value="SOLUTE CARRIER FAMILY 33 ACETYL-COA TRANSPORTER -RELATED"/>
    <property type="match status" value="1"/>
</dbReference>
<dbReference type="PANTHER" id="PTHR12778:SF10">
    <property type="entry name" value="MAJOR FACILITATOR SUPERFAMILY DOMAIN-CONTAINING PROTEIN 3"/>
    <property type="match status" value="1"/>
</dbReference>
<dbReference type="Proteomes" id="UP000251584">
    <property type="component" value="Unassembled WGS sequence"/>
</dbReference>
<comment type="subcellular location">
    <subcellularLocation>
        <location evidence="1">Membrane</location>
        <topology evidence="1">Multi-pass membrane protein</topology>
    </subcellularLocation>
</comment>
<dbReference type="SUPFAM" id="SSF103473">
    <property type="entry name" value="MFS general substrate transporter"/>
    <property type="match status" value="1"/>
</dbReference>
<evidence type="ECO:0000313" key="7">
    <source>
        <dbReference type="EMBL" id="SQB40091.1"/>
    </source>
</evidence>
<evidence type="ECO:0000256" key="6">
    <source>
        <dbReference type="SAM" id="Phobius"/>
    </source>
</evidence>
<evidence type="ECO:0000256" key="5">
    <source>
        <dbReference type="ARBA" id="ARBA00023136"/>
    </source>
</evidence>
<dbReference type="AlphaFoldDB" id="A0A2X2WPI7"/>
<keyword evidence="4 6" id="KW-1133">Transmembrane helix</keyword>
<feature type="transmembrane region" description="Helical" evidence="6">
    <location>
        <begin position="12"/>
        <end position="32"/>
    </location>
</feature>
<accession>A0A2X2WPI7</accession>
<dbReference type="InterPro" id="IPR004752">
    <property type="entry name" value="AmpG_permease/AT-1"/>
</dbReference>
<evidence type="ECO:0000256" key="2">
    <source>
        <dbReference type="ARBA" id="ARBA00022448"/>
    </source>
</evidence>
<feature type="transmembrane region" description="Helical" evidence="6">
    <location>
        <begin position="154"/>
        <end position="176"/>
    </location>
</feature>
<dbReference type="InterPro" id="IPR036259">
    <property type="entry name" value="MFS_trans_sf"/>
</dbReference>
<reference evidence="7 8" key="1">
    <citation type="submission" date="2018-06" db="EMBL/GenBank/DDBJ databases">
        <authorList>
            <consortium name="Pathogen Informatics"/>
            <person name="Doyle S."/>
        </authorList>
    </citation>
    <scope>NUCLEOTIDE SEQUENCE [LARGE SCALE GENOMIC DNA]</scope>
    <source>
        <strain evidence="7 8">NCTC10786</strain>
    </source>
</reference>
<keyword evidence="3 6" id="KW-0812">Transmembrane</keyword>
<dbReference type="Gene3D" id="1.20.1250.20">
    <property type="entry name" value="MFS general substrate transporter like domains"/>
    <property type="match status" value="1"/>
</dbReference>
<evidence type="ECO:0000313" key="8">
    <source>
        <dbReference type="Proteomes" id="UP000251584"/>
    </source>
</evidence>
<dbReference type="GO" id="GO:0016020">
    <property type="term" value="C:membrane"/>
    <property type="evidence" value="ECO:0007669"/>
    <property type="project" value="UniProtKB-SubCell"/>
</dbReference>
<evidence type="ECO:0000256" key="4">
    <source>
        <dbReference type="ARBA" id="ARBA00022989"/>
    </source>
</evidence>
<keyword evidence="5 6" id="KW-0472">Membrane</keyword>
<evidence type="ECO:0000256" key="3">
    <source>
        <dbReference type="ARBA" id="ARBA00022692"/>
    </source>
</evidence>
<proteinExistence type="predicted"/>
<organism evidence="7 8">
    <name type="scientific">Citrobacter koseri</name>
    <name type="common">Citrobacter diversus</name>
    <dbReference type="NCBI Taxonomy" id="545"/>
    <lineage>
        <taxon>Bacteria</taxon>
        <taxon>Pseudomonadati</taxon>
        <taxon>Pseudomonadota</taxon>
        <taxon>Gammaproteobacteria</taxon>
        <taxon>Enterobacterales</taxon>
        <taxon>Enterobacteriaceae</taxon>
        <taxon>Citrobacter</taxon>
    </lineage>
</organism>
<feature type="transmembrane region" description="Helical" evidence="6">
    <location>
        <begin position="188"/>
        <end position="208"/>
    </location>
</feature>
<protein>
    <submittedName>
        <fullName evidence="7">Muropeptide transporter</fullName>
    </submittedName>
</protein>
<dbReference type="EMBL" id="UAVY01000008">
    <property type="protein sequence ID" value="SQB40091.1"/>
    <property type="molecule type" value="Genomic_DNA"/>
</dbReference>
<feature type="transmembrane region" description="Helical" evidence="6">
    <location>
        <begin position="124"/>
        <end position="148"/>
    </location>
</feature>
<sequence>MGEKGGFPDTQIVALFVLFMVAGTVASTIDIASDGFCVDQLTRAGYGWGNSVQVGGSYLGMMCGGGVFLMLSAASGWPVAMLMMAMLIMALSFPLWRITEPTRTATIPHVPALGYALRRKQARLGLLLVLMLNSGMRFVLPLLAPLLLDHGLSMSALGALFSGGNIAAGIAGTLAGGLLMKYTSPGRALLTAYGVQGIALLAVVMTLMMAPGHLLLPILQCLVIVQSISLACALVCLYATLMSLSSPLQAGVDFTLFQCTDAAIAHSGRRYRRRCCSTFWLCGLLPVCRGIHVAGGVGCLYPAAFGKRTDDKRN</sequence>
<keyword evidence="2" id="KW-0813">Transport</keyword>